<name>A0AAW0ECZ3_9AGAR</name>
<dbReference type="Proteomes" id="UP001362999">
    <property type="component" value="Unassembled WGS sequence"/>
</dbReference>
<dbReference type="InterPro" id="IPR045339">
    <property type="entry name" value="DUF6534"/>
</dbReference>
<keyword evidence="1" id="KW-1133">Transmembrane helix</keyword>
<dbReference type="PANTHER" id="PTHR40465:SF1">
    <property type="entry name" value="DUF6534 DOMAIN-CONTAINING PROTEIN"/>
    <property type="match status" value="1"/>
</dbReference>
<dbReference type="EMBL" id="JAWWNJ010000002">
    <property type="protein sequence ID" value="KAK7061991.1"/>
    <property type="molecule type" value="Genomic_DNA"/>
</dbReference>
<dbReference type="AlphaFoldDB" id="A0AAW0ECZ3"/>
<dbReference type="PANTHER" id="PTHR40465">
    <property type="entry name" value="CHROMOSOME 1, WHOLE GENOME SHOTGUN SEQUENCE"/>
    <property type="match status" value="1"/>
</dbReference>
<organism evidence="3 4">
    <name type="scientific">Favolaschia claudopus</name>
    <dbReference type="NCBI Taxonomy" id="2862362"/>
    <lineage>
        <taxon>Eukaryota</taxon>
        <taxon>Fungi</taxon>
        <taxon>Dikarya</taxon>
        <taxon>Basidiomycota</taxon>
        <taxon>Agaricomycotina</taxon>
        <taxon>Agaricomycetes</taxon>
        <taxon>Agaricomycetidae</taxon>
        <taxon>Agaricales</taxon>
        <taxon>Marasmiineae</taxon>
        <taxon>Mycenaceae</taxon>
        <taxon>Favolaschia</taxon>
    </lineage>
</organism>
<keyword evidence="1" id="KW-0812">Transmembrane</keyword>
<evidence type="ECO:0000313" key="4">
    <source>
        <dbReference type="Proteomes" id="UP001362999"/>
    </source>
</evidence>
<feature type="transmembrane region" description="Helical" evidence="1">
    <location>
        <begin position="174"/>
        <end position="192"/>
    </location>
</feature>
<evidence type="ECO:0000313" key="3">
    <source>
        <dbReference type="EMBL" id="KAK7061991.1"/>
    </source>
</evidence>
<feature type="transmembrane region" description="Helical" evidence="1">
    <location>
        <begin position="15"/>
        <end position="33"/>
    </location>
</feature>
<accession>A0AAW0ECZ3</accession>
<sequence>MDYNYTVPGAILMDGLLHSFCLGFVLAQGLKYWDDYPEDPFRKHALVLSVVVLSFRDSLQTLIASPLMWTDSFLNGAICAICEAFFIHRCWKMTGKKWWALYPLAILLMSLVCASFYITITVGLEFKDFTATQHKLPAHAQRLFGDTMVVFSYWVIAGTGLCRLKPPQHIPQTHIIPVLNVLVALILVTCLFKSKTGVDNSDSVINRVILLTLQTAILPSISMTTALVLLHVLPHPGQNDDLALFFILITAKFHAIGLLRTLNARARLRQRIGSTDLGRTTLSQWTWDQDESTREQTTSQPDFVRRLPTSLNPTATLVDPGESSPYTADIQYASIPPDQMSCPESPSQHVHFSSPLLDQFERGSFPRRRVSSAHRPMQHAT</sequence>
<protein>
    <recommendedName>
        <fullName evidence="2">DUF6534 domain-containing protein</fullName>
    </recommendedName>
</protein>
<keyword evidence="1" id="KW-0472">Membrane</keyword>
<feature type="transmembrane region" description="Helical" evidence="1">
    <location>
        <begin position="98"/>
        <end position="120"/>
    </location>
</feature>
<dbReference type="Pfam" id="PF20152">
    <property type="entry name" value="DUF6534"/>
    <property type="match status" value="1"/>
</dbReference>
<comment type="caution">
    <text evidence="3">The sequence shown here is derived from an EMBL/GenBank/DDBJ whole genome shotgun (WGS) entry which is preliminary data.</text>
</comment>
<evidence type="ECO:0000256" key="1">
    <source>
        <dbReference type="SAM" id="Phobius"/>
    </source>
</evidence>
<gene>
    <name evidence="3" type="ORF">R3P38DRAFT_3166980</name>
</gene>
<feature type="domain" description="DUF6534" evidence="2">
    <location>
        <begin position="178"/>
        <end position="266"/>
    </location>
</feature>
<feature type="transmembrane region" description="Helical" evidence="1">
    <location>
        <begin position="242"/>
        <end position="262"/>
    </location>
</feature>
<keyword evidence="4" id="KW-1185">Reference proteome</keyword>
<feature type="transmembrane region" description="Helical" evidence="1">
    <location>
        <begin position="204"/>
        <end position="230"/>
    </location>
</feature>
<proteinExistence type="predicted"/>
<evidence type="ECO:0000259" key="2">
    <source>
        <dbReference type="Pfam" id="PF20152"/>
    </source>
</evidence>
<reference evidence="3 4" key="1">
    <citation type="journal article" date="2024" name="J Genomics">
        <title>Draft genome sequencing and assembly of Favolaschia claudopus CIRM-BRFM 2984 isolated from oak limbs.</title>
        <authorList>
            <person name="Navarro D."/>
            <person name="Drula E."/>
            <person name="Chaduli D."/>
            <person name="Cazenave R."/>
            <person name="Ahrendt S."/>
            <person name="Wang J."/>
            <person name="Lipzen A."/>
            <person name="Daum C."/>
            <person name="Barry K."/>
            <person name="Grigoriev I.V."/>
            <person name="Favel A."/>
            <person name="Rosso M.N."/>
            <person name="Martin F."/>
        </authorList>
    </citation>
    <scope>NUCLEOTIDE SEQUENCE [LARGE SCALE GENOMIC DNA]</scope>
    <source>
        <strain evidence="3 4">CIRM-BRFM 2984</strain>
    </source>
</reference>